<keyword evidence="5 7" id="KW-0573">Peptidoglycan synthesis</keyword>
<feature type="active site" description="Nucleophile" evidence="7">
    <location>
        <position position="207"/>
    </location>
</feature>
<dbReference type="RefSeq" id="NP_820137.1">
    <property type="nucleotide sequence ID" value="NC_002971.4"/>
</dbReference>
<evidence type="ECO:0000256" key="7">
    <source>
        <dbReference type="PROSITE-ProRule" id="PRU01373"/>
    </source>
</evidence>
<dbReference type="EnsemblBacteria" id="AAO90651">
    <property type="protein sequence ID" value="AAO90651"/>
    <property type="gene ID" value="CBU_1138"/>
</dbReference>
<dbReference type="PROSITE" id="PS52029">
    <property type="entry name" value="LD_TPASE"/>
    <property type="match status" value="1"/>
</dbReference>
<keyword evidence="6 7" id="KW-0961">Cell wall biogenesis/degradation</keyword>
<dbReference type="GO" id="GO:0018104">
    <property type="term" value="P:peptidoglycan-protein cross-linking"/>
    <property type="evidence" value="ECO:0000318"/>
    <property type="project" value="GO_Central"/>
</dbReference>
<dbReference type="FunFam" id="2.40.440.10:FF:000014">
    <property type="entry name" value="Enhanced entry protein"/>
    <property type="match status" value="1"/>
</dbReference>
<name>Q83CH7_COXBU</name>
<dbReference type="GO" id="GO:0008360">
    <property type="term" value="P:regulation of cell shape"/>
    <property type="evidence" value="ECO:0007669"/>
    <property type="project" value="UniProtKB-UniRule"/>
</dbReference>
<protein>
    <submittedName>
        <fullName evidence="10">Enhanced entry protein</fullName>
    </submittedName>
</protein>
<feature type="chain" id="PRO_5004297797" evidence="8">
    <location>
        <begin position="24"/>
        <end position="248"/>
    </location>
</feature>
<dbReference type="GO" id="GO:0071555">
    <property type="term" value="P:cell wall organization"/>
    <property type="evidence" value="ECO:0007669"/>
    <property type="project" value="UniProtKB-UniRule"/>
</dbReference>
<dbReference type="InterPro" id="IPR050979">
    <property type="entry name" value="LD-transpeptidase"/>
</dbReference>
<dbReference type="eggNOG" id="COG1376">
    <property type="taxonomic scope" value="Bacteria"/>
</dbReference>
<comment type="pathway">
    <text evidence="1 7">Cell wall biogenesis; peptidoglycan biosynthesis.</text>
</comment>
<evidence type="ECO:0000256" key="1">
    <source>
        <dbReference type="ARBA" id="ARBA00004752"/>
    </source>
</evidence>
<dbReference type="Pfam" id="PF03734">
    <property type="entry name" value="YkuD"/>
    <property type="match status" value="1"/>
</dbReference>
<dbReference type="UniPathway" id="UPA00219"/>
<dbReference type="HOGENOM" id="CLU_1132120_0_0_6"/>
<dbReference type="PATRIC" id="fig|227377.7.peg.1131"/>
<organism evidence="10 11">
    <name type="scientific">Coxiella burnetii (strain RSA 493 / Nine Mile phase I)</name>
    <dbReference type="NCBI Taxonomy" id="227377"/>
    <lineage>
        <taxon>Bacteria</taxon>
        <taxon>Pseudomonadati</taxon>
        <taxon>Pseudomonadota</taxon>
        <taxon>Gammaproteobacteria</taxon>
        <taxon>Legionellales</taxon>
        <taxon>Coxiellaceae</taxon>
        <taxon>Coxiella</taxon>
    </lineage>
</organism>
<comment type="similarity">
    <text evidence="2">Belongs to the YkuD family.</text>
</comment>
<dbReference type="GO" id="GO:0071972">
    <property type="term" value="F:peptidoglycan L,D-transpeptidase activity"/>
    <property type="evidence" value="ECO:0000318"/>
    <property type="project" value="GO_Central"/>
</dbReference>
<dbReference type="GO" id="GO:0016740">
    <property type="term" value="F:transferase activity"/>
    <property type="evidence" value="ECO:0007669"/>
    <property type="project" value="UniProtKB-KW"/>
</dbReference>
<evidence type="ECO:0000256" key="8">
    <source>
        <dbReference type="SAM" id="SignalP"/>
    </source>
</evidence>
<reference evidence="10 11" key="1">
    <citation type="journal article" date="2003" name="Proc. Natl. Acad. Sci. U.S.A.">
        <title>Complete genome sequence of the Q-fever pathogen, Coxiella burnetii.</title>
        <authorList>
            <person name="Seshadri R."/>
            <person name="Paulsen I.T."/>
            <person name="Eisen J.A."/>
            <person name="Read T.D."/>
            <person name="Nelson K.E."/>
            <person name="Nelson W.C."/>
            <person name="Ward N.L."/>
            <person name="Tettelin H."/>
            <person name="Davidsen T.M."/>
            <person name="Beanan M.J."/>
            <person name="Deboy R.T."/>
            <person name="Daugherty S.C."/>
            <person name="Brinkac L.M."/>
            <person name="Madupu R."/>
            <person name="Dodson R.J."/>
            <person name="Khouri H.M."/>
            <person name="Lee K.H."/>
            <person name="Carty H.A."/>
            <person name="Scanlan D."/>
            <person name="Heinzen R.A."/>
            <person name="Thompson H.A."/>
            <person name="Samuel J.E."/>
            <person name="Fraser C.M."/>
            <person name="Heidelberg J.F."/>
        </authorList>
    </citation>
    <scope>NUCLEOTIDE SEQUENCE [LARGE SCALE GENOMIC DNA]</scope>
    <source>
        <strain evidence="11">RSA 493 / Nine Mile phase I</strain>
    </source>
</reference>
<keyword evidence="4 7" id="KW-0133">Cell shape</keyword>
<feature type="signal peptide" evidence="8">
    <location>
        <begin position="1"/>
        <end position="23"/>
    </location>
</feature>
<evidence type="ECO:0000256" key="5">
    <source>
        <dbReference type="ARBA" id="ARBA00022984"/>
    </source>
</evidence>
<dbReference type="OrthoDB" id="463216at2"/>
<dbReference type="InterPro" id="IPR005490">
    <property type="entry name" value="LD_TPept_cat_dom"/>
</dbReference>
<dbReference type="STRING" id="227377.CBU_1138"/>
<evidence type="ECO:0000256" key="4">
    <source>
        <dbReference type="ARBA" id="ARBA00022960"/>
    </source>
</evidence>
<evidence type="ECO:0000256" key="3">
    <source>
        <dbReference type="ARBA" id="ARBA00022679"/>
    </source>
</evidence>
<proteinExistence type="inferred from homology"/>
<dbReference type="PANTHER" id="PTHR30582:SF2">
    <property type="entry name" value="L,D-TRANSPEPTIDASE YCIB-RELATED"/>
    <property type="match status" value="1"/>
</dbReference>
<accession>Q83CH7</accession>
<gene>
    <name evidence="10" type="primary">enhA.4</name>
    <name evidence="10" type="ordered locus">CBU_1138</name>
</gene>
<dbReference type="AlphaFoldDB" id="Q83CH7"/>
<dbReference type="CDD" id="cd16913">
    <property type="entry name" value="YkuD_like"/>
    <property type="match status" value="1"/>
</dbReference>
<feature type="active site" description="Proton donor/acceptor" evidence="7">
    <location>
        <position position="193"/>
    </location>
</feature>
<keyword evidence="8" id="KW-0732">Signal</keyword>
<keyword evidence="3" id="KW-0808">Transferase</keyword>
<dbReference type="SUPFAM" id="SSF141523">
    <property type="entry name" value="L,D-transpeptidase catalytic domain-like"/>
    <property type="match status" value="1"/>
</dbReference>
<evidence type="ECO:0000259" key="9">
    <source>
        <dbReference type="PROSITE" id="PS52029"/>
    </source>
</evidence>
<dbReference type="Proteomes" id="UP000002671">
    <property type="component" value="Chromosome"/>
</dbReference>
<dbReference type="RefSeq" id="WP_010958031.1">
    <property type="nucleotide sequence ID" value="NC_002971.4"/>
</dbReference>
<sequence length="248" mass="27749">MKAMERAIFIVLVSLLGASIAFGADSPNEYYGTGLCGKSGFECIKVQRGQSWQNLFPDENQRDLVQRLNRTDTYLYPGKTLAVPKDLKDATIYSISPFPLRIKKLGEKLIMVNQDQLAWGAYDPEGQLIKWGPISSGKNYCRDVNRSCETITGIFYVFHKKGPGCKSNVFPVETSGGAVMPYCMFFFKGYALHGSNEVTGYRDSHGCVRLFKRDAKWLNENFVNVATKDGHLGTKVVVEKLTMENSGR</sequence>
<evidence type="ECO:0000256" key="6">
    <source>
        <dbReference type="ARBA" id="ARBA00023316"/>
    </source>
</evidence>
<feature type="domain" description="L,D-TPase catalytic" evidence="9">
    <location>
        <begin position="108"/>
        <end position="239"/>
    </location>
</feature>
<dbReference type="EMBL" id="AE016828">
    <property type="protein sequence ID" value="AAO90651.1"/>
    <property type="molecule type" value="Genomic_DNA"/>
</dbReference>
<reference evidence="10 11" key="2">
    <citation type="journal article" date="2009" name="Infect. Immun.">
        <title>Comparative genomics reveal extensive transposon-mediated genomic plasticity and diversity among potential effector proteins within the genus Coxiella.</title>
        <authorList>
            <person name="Beare P.A."/>
            <person name="Unsworth N."/>
            <person name="Andoh M."/>
            <person name="Voth D.E."/>
            <person name="Omsland A."/>
            <person name="Gilk S.D."/>
            <person name="Williams K.P."/>
            <person name="Sobral B.W."/>
            <person name="Kupko J.J.III."/>
            <person name="Porcella S.F."/>
            <person name="Samuel J.E."/>
            <person name="Heinzen R.A."/>
        </authorList>
    </citation>
    <scope>NUCLEOTIDE SEQUENCE [LARGE SCALE GENOMIC DNA]</scope>
    <source>
        <strain evidence="11">RSA 493 / Nine Mile phase I</strain>
    </source>
</reference>
<evidence type="ECO:0000313" key="10">
    <source>
        <dbReference type="EMBL" id="AAO90651.1"/>
    </source>
</evidence>
<dbReference type="InterPro" id="IPR038063">
    <property type="entry name" value="Transpep_catalytic_dom"/>
</dbReference>
<dbReference type="GeneID" id="1209040"/>
<dbReference type="PANTHER" id="PTHR30582">
    <property type="entry name" value="L,D-TRANSPEPTIDASE"/>
    <property type="match status" value="1"/>
</dbReference>
<evidence type="ECO:0000313" key="11">
    <source>
        <dbReference type="Proteomes" id="UP000002671"/>
    </source>
</evidence>
<dbReference type="Gene3D" id="2.40.440.10">
    <property type="entry name" value="L,D-transpeptidase catalytic domain-like"/>
    <property type="match status" value="1"/>
</dbReference>
<keyword evidence="11" id="KW-1185">Reference proteome</keyword>
<evidence type="ECO:0000256" key="2">
    <source>
        <dbReference type="ARBA" id="ARBA00005992"/>
    </source>
</evidence>
<dbReference type="KEGG" id="cbu:CBU_1138"/>